<proteinExistence type="predicted"/>
<name>A0A446BQE4_9PEZI</name>
<sequence>MSSLDLDQVLYARARWRKAVLVPLWTFQLAVLLGLMGIFAYRLAETFEHYEEKDQLGQVPIVEVVWEATNVGFNLIALVLNIVEIAHKATERLTPFTMVCTHVVKLTLSLAVLALDIVAYLQHMDGEYSTIGLALDCGLLAATIGAFIYALTVYRRLLKYEEYHLTANAKGHGYVTGGPRARESVELGYNRAGAVLPVPITSPEYRYSDSGYPSQTTGTLPAIRTSDASLKQEVDRALGHEFGWSSSSSGPGAAASNAPAGPHHQHHQTSNAGSSTGRSGSVVVASGTVAHHGLVAAPPPSELHRQRSWVTERGVIAEGDEEVDEDEDGHGGRKTSGTGGLWAGWEGRPGRRGWRIGRGFCVGNTSASVCLVGGWKVVARAL</sequence>
<evidence type="ECO:0000256" key="1">
    <source>
        <dbReference type="SAM" id="MobiDB-lite"/>
    </source>
</evidence>
<feature type="region of interest" description="Disordered" evidence="1">
    <location>
        <begin position="241"/>
        <end position="280"/>
    </location>
</feature>
<evidence type="ECO:0000256" key="2">
    <source>
        <dbReference type="SAM" id="Phobius"/>
    </source>
</evidence>
<gene>
    <name evidence="3" type="ORF">TT172_LOCUS7117</name>
</gene>
<dbReference type="EMBL" id="OUUZ01000013">
    <property type="protein sequence ID" value="SPQ24698.1"/>
    <property type="molecule type" value="Genomic_DNA"/>
</dbReference>
<keyword evidence="2" id="KW-0472">Membrane</keyword>
<evidence type="ECO:0000313" key="3">
    <source>
        <dbReference type="EMBL" id="SPQ24698.1"/>
    </source>
</evidence>
<feature type="transmembrane region" description="Helical" evidence="2">
    <location>
        <begin position="128"/>
        <end position="151"/>
    </location>
</feature>
<accession>A0A446BQE4</accession>
<keyword evidence="2" id="KW-0812">Transmembrane</keyword>
<evidence type="ECO:0000313" key="4">
    <source>
        <dbReference type="Proteomes" id="UP000289323"/>
    </source>
</evidence>
<feature type="compositionally biased region" description="Low complexity" evidence="1">
    <location>
        <begin position="245"/>
        <end position="262"/>
    </location>
</feature>
<protein>
    <submittedName>
        <fullName evidence="3">30d07125-fe6d-4e95-920c-11411b0e0bdf</fullName>
    </submittedName>
</protein>
<reference evidence="3 4" key="1">
    <citation type="submission" date="2018-04" db="EMBL/GenBank/DDBJ databases">
        <authorList>
            <person name="Huttner S."/>
            <person name="Dainat J."/>
        </authorList>
    </citation>
    <scope>NUCLEOTIDE SEQUENCE [LARGE SCALE GENOMIC DNA]</scope>
</reference>
<dbReference type="AlphaFoldDB" id="A0A446BQE4"/>
<feature type="transmembrane region" description="Helical" evidence="2">
    <location>
        <begin position="20"/>
        <end position="44"/>
    </location>
</feature>
<feature type="transmembrane region" description="Helical" evidence="2">
    <location>
        <begin position="103"/>
        <end position="122"/>
    </location>
</feature>
<dbReference type="Proteomes" id="UP000289323">
    <property type="component" value="Unassembled WGS sequence"/>
</dbReference>
<feature type="transmembrane region" description="Helical" evidence="2">
    <location>
        <begin position="64"/>
        <end position="83"/>
    </location>
</feature>
<keyword evidence="2" id="KW-1133">Transmembrane helix</keyword>
<feature type="region of interest" description="Disordered" evidence="1">
    <location>
        <begin position="321"/>
        <end position="346"/>
    </location>
</feature>
<organism evidence="3 4">
    <name type="scientific">Thermothielavioides terrestris</name>
    <dbReference type="NCBI Taxonomy" id="2587410"/>
    <lineage>
        <taxon>Eukaryota</taxon>
        <taxon>Fungi</taxon>
        <taxon>Dikarya</taxon>
        <taxon>Ascomycota</taxon>
        <taxon>Pezizomycotina</taxon>
        <taxon>Sordariomycetes</taxon>
        <taxon>Sordariomycetidae</taxon>
        <taxon>Sordariales</taxon>
        <taxon>Chaetomiaceae</taxon>
        <taxon>Thermothielavioides</taxon>
    </lineage>
</organism>